<dbReference type="Proteomes" id="UP000324767">
    <property type="component" value="Unassembled WGS sequence"/>
</dbReference>
<evidence type="ECO:0000256" key="1">
    <source>
        <dbReference type="ARBA" id="ARBA00022741"/>
    </source>
</evidence>
<gene>
    <name evidence="4" type="ORF">FRX48_09316</name>
</gene>
<comment type="caution">
    <text evidence="4">The sequence shown here is derived from an EMBL/GenBank/DDBJ whole genome shotgun (WGS) entry which is preliminary data.</text>
</comment>
<dbReference type="FunFam" id="1.10.8.470:FF:000001">
    <property type="entry name" value="GTP-binding protein homolog"/>
    <property type="match status" value="1"/>
</dbReference>
<dbReference type="EMBL" id="VXIT01000022">
    <property type="protein sequence ID" value="KAA6406818.1"/>
    <property type="molecule type" value="Genomic_DNA"/>
</dbReference>
<evidence type="ECO:0000313" key="4">
    <source>
        <dbReference type="EMBL" id="KAA6406818.1"/>
    </source>
</evidence>
<dbReference type="GO" id="GO:0005737">
    <property type="term" value="C:cytoplasm"/>
    <property type="evidence" value="ECO:0007669"/>
    <property type="project" value="TreeGrafter"/>
</dbReference>
<dbReference type="PANTHER" id="PTHR23305:SF1">
    <property type="entry name" value="OBG-TYPE G DOMAIN-CONTAINING PROTEIN"/>
    <property type="match status" value="1"/>
</dbReference>
<evidence type="ECO:0000256" key="2">
    <source>
        <dbReference type="ARBA" id="ARBA00023134"/>
    </source>
</evidence>
<evidence type="ECO:0000313" key="5">
    <source>
        <dbReference type="Proteomes" id="UP000324767"/>
    </source>
</evidence>
<dbReference type="SUPFAM" id="SSF52540">
    <property type="entry name" value="P-loop containing nucleoside triphosphate hydrolases"/>
    <property type="match status" value="1"/>
</dbReference>
<dbReference type="InterPro" id="IPR012675">
    <property type="entry name" value="Beta-grasp_dom_sf"/>
</dbReference>
<dbReference type="InterPro" id="IPR031167">
    <property type="entry name" value="G_OBG"/>
</dbReference>
<dbReference type="Pfam" id="PF01926">
    <property type="entry name" value="MMR_HSR1"/>
    <property type="match status" value="1"/>
</dbReference>
<dbReference type="PANTHER" id="PTHR23305">
    <property type="entry name" value="OBG GTPASE FAMILY"/>
    <property type="match status" value="1"/>
</dbReference>
<dbReference type="PRINTS" id="PR00326">
    <property type="entry name" value="GTP1OBG"/>
</dbReference>
<dbReference type="InterPro" id="IPR006073">
    <property type="entry name" value="GTP-bd"/>
</dbReference>
<name>A0A5M8PD05_9LECA</name>
<dbReference type="InterPro" id="IPR013646">
    <property type="entry name" value="YGR210-like_G4"/>
</dbReference>
<dbReference type="Gene3D" id="3.40.50.300">
    <property type="entry name" value="P-loop containing nucleotide triphosphate hydrolases"/>
    <property type="match status" value="1"/>
</dbReference>
<dbReference type="Gene3D" id="1.10.8.470">
    <property type="match status" value="1"/>
</dbReference>
<accession>A0A5M8PD05</accession>
<feature type="domain" description="OBG-type G" evidence="3">
    <location>
        <begin position="5"/>
        <end position="274"/>
    </location>
</feature>
<evidence type="ECO:0000259" key="3">
    <source>
        <dbReference type="PROSITE" id="PS51710"/>
    </source>
</evidence>
<proteinExistence type="predicted"/>
<keyword evidence="2" id="KW-0342">GTP-binding</keyword>
<dbReference type="Pfam" id="PF08438">
    <property type="entry name" value="YGR210-like_G4"/>
    <property type="match status" value="1"/>
</dbReference>
<dbReference type="CDD" id="cd01899">
    <property type="entry name" value="Ygr210"/>
    <property type="match status" value="1"/>
</dbReference>
<dbReference type="GO" id="GO:0005525">
    <property type="term" value="F:GTP binding"/>
    <property type="evidence" value="ECO:0007669"/>
    <property type="project" value="UniProtKB-KW"/>
</dbReference>
<protein>
    <submittedName>
        <fullName evidence="4">GTP-binding</fullName>
    </submittedName>
</protein>
<keyword evidence="1" id="KW-0547">Nucleotide-binding</keyword>
<reference evidence="4 5" key="1">
    <citation type="submission" date="2019-09" db="EMBL/GenBank/DDBJ databases">
        <title>The hologenome of the rock-dwelling lichen Lasallia pustulata.</title>
        <authorList>
            <person name="Greshake Tzovaras B."/>
            <person name="Segers F."/>
            <person name="Bicker A."/>
            <person name="Dal Grande F."/>
            <person name="Otte J."/>
            <person name="Hankeln T."/>
            <person name="Schmitt I."/>
            <person name="Ebersberger I."/>
        </authorList>
    </citation>
    <scope>NUCLEOTIDE SEQUENCE [LARGE SCALE GENOMIC DNA]</scope>
    <source>
        <strain evidence="4">A1-1</strain>
    </source>
</reference>
<dbReference type="AlphaFoldDB" id="A0A5M8PD05"/>
<dbReference type="PROSITE" id="PS51710">
    <property type="entry name" value="G_OBG"/>
    <property type="match status" value="1"/>
</dbReference>
<sequence length="490" mass="53011">MPRDPLIGLVGKPSSGKSTTLNSLTDASSKVGNFPFTTIDPQRAIGYLQIPCACARFNLTDRCKPNYGACVDGKRSVPIELLDVAGLVPGAHEGKGLGNKFLDDLRHADALIHVVDVSGTTDAEGKATRGYDPSQDIVWLRSEIENWILGNLMEKWGSIKRRHIATKATAVETLQNQFSGYGSTTQTVARTLDRLSLKEPLETWSNLTISTVVSALITEKFPTVFALNKIDHPDADANIAKIAKLHPPDSVVLCSAISEVFLRRLAKQGFVRYIEGSDAVDTRDDLLEQADPAAGALKPLDDKLRARIENLRDMVLYRFGSTGVVQVLARAAELLGLVPVFPVRNIHTFAAGGGGNAVFRDCVLVRKGTTVAQVARKVVGDAPLAYVEGVGGRVGEEEVVGVGRMMCYLLRLVDEECIVADLGDSWRAPRAQERGIYSRCFSPGCACRCVGQGGYKLRAARTARAFHPSDISNVRIYYNTCAVGSSSTHP</sequence>
<dbReference type="InterPro" id="IPR027417">
    <property type="entry name" value="P-loop_NTPase"/>
</dbReference>
<dbReference type="OrthoDB" id="545683at2759"/>
<dbReference type="Gene3D" id="3.10.20.30">
    <property type="match status" value="1"/>
</dbReference>
<dbReference type="GO" id="GO:0016887">
    <property type="term" value="F:ATP hydrolysis activity"/>
    <property type="evidence" value="ECO:0007669"/>
    <property type="project" value="TreeGrafter"/>
</dbReference>
<organism evidence="4 5">
    <name type="scientific">Lasallia pustulata</name>
    <dbReference type="NCBI Taxonomy" id="136370"/>
    <lineage>
        <taxon>Eukaryota</taxon>
        <taxon>Fungi</taxon>
        <taxon>Dikarya</taxon>
        <taxon>Ascomycota</taxon>
        <taxon>Pezizomycotina</taxon>
        <taxon>Lecanoromycetes</taxon>
        <taxon>OSLEUM clade</taxon>
        <taxon>Umbilicariomycetidae</taxon>
        <taxon>Umbilicariales</taxon>
        <taxon>Umbilicariaceae</taxon>
        <taxon>Lasallia</taxon>
    </lineage>
</organism>